<protein>
    <submittedName>
        <fullName evidence="1">Uncharacterized protein</fullName>
    </submittedName>
</protein>
<evidence type="ECO:0000313" key="2">
    <source>
        <dbReference type="Proteomes" id="UP000182491"/>
    </source>
</evidence>
<proteinExistence type="predicted"/>
<name>A0A1I7JJY8_9BACT</name>
<gene>
    <name evidence="1" type="ORF">SAMN04487941_2955</name>
</gene>
<dbReference type="AlphaFoldDB" id="A0A1I7JJY8"/>
<organism evidence="1 2">
    <name type="scientific">Pontibacter akesuensis</name>
    <dbReference type="NCBI Taxonomy" id="388950"/>
    <lineage>
        <taxon>Bacteria</taxon>
        <taxon>Pseudomonadati</taxon>
        <taxon>Bacteroidota</taxon>
        <taxon>Cytophagia</taxon>
        <taxon>Cytophagales</taxon>
        <taxon>Hymenobacteraceae</taxon>
        <taxon>Pontibacter</taxon>
    </lineage>
</organism>
<sequence length="70" mass="7864">MKKQDLLSIEAWLLFLVGGCADELEKKPVRRSRGKLETGQKQKPPLWGGFVTHGRSKQPYSMLILLLKGG</sequence>
<dbReference type="RefSeq" id="WP_068838087.1">
    <property type="nucleotide sequence ID" value="NZ_BMXC01000003.1"/>
</dbReference>
<reference evidence="2" key="1">
    <citation type="submission" date="2016-10" db="EMBL/GenBank/DDBJ databases">
        <authorList>
            <person name="Varghese N."/>
        </authorList>
    </citation>
    <scope>NUCLEOTIDE SEQUENCE [LARGE SCALE GENOMIC DNA]</scope>
    <source>
        <strain evidence="2">DSM 18820</strain>
    </source>
</reference>
<keyword evidence="2" id="KW-1185">Reference proteome</keyword>
<evidence type="ECO:0000313" key="1">
    <source>
        <dbReference type="EMBL" id="SFU85458.1"/>
    </source>
</evidence>
<dbReference type="Proteomes" id="UP000182491">
    <property type="component" value="Unassembled WGS sequence"/>
</dbReference>
<dbReference type="EMBL" id="FPCA01000003">
    <property type="protein sequence ID" value="SFU85458.1"/>
    <property type="molecule type" value="Genomic_DNA"/>
</dbReference>
<accession>A0A1I7JJY8</accession>
<dbReference type="STRING" id="388950.GCA_001611675_02110"/>